<dbReference type="PANTHER" id="PTHR13848">
    <property type="entry name" value="PROTEIN YIPPEE-LIKE CG15309-RELATED"/>
    <property type="match status" value="1"/>
</dbReference>
<dbReference type="OMA" id="RICPARN"/>
<dbReference type="Proteomes" id="UP000054928">
    <property type="component" value="Unassembled WGS sequence"/>
</dbReference>
<dbReference type="STRING" id="4781.A0A0P1AEZ3"/>
<dbReference type="InterPro" id="IPR039058">
    <property type="entry name" value="Yippee_fam"/>
</dbReference>
<protein>
    <submittedName>
        <fullName evidence="5">Predicted Yippee-type zinc-binding protein</fullName>
    </submittedName>
</protein>
<evidence type="ECO:0000256" key="1">
    <source>
        <dbReference type="ARBA" id="ARBA00005613"/>
    </source>
</evidence>
<dbReference type="RefSeq" id="XP_024575314.1">
    <property type="nucleotide sequence ID" value="XM_024724437.1"/>
</dbReference>
<evidence type="ECO:0000259" key="4">
    <source>
        <dbReference type="PROSITE" id="PS51792"/>
    </source>
</evidence>
<dbReference type="AlphaFoldDB" id="A0A0P1AEZ3"/>
<dbReference type="PROSITE" id="PS51792">
    <property type="entry name" value="YIPPEE"/>
    <property type="match status" value="1"/>
</dbReference>
<keyword evidence="2" id="KW-0479">Metal-binding</keyword>
<dbReference type="OrthoDB" id="6407410at2759"/>
<dbReference type="GeneID" id="36404044"/>
<reference evidence="6" key="1">
    <citation type="submission" date="2014-09" db="EMBL/GenBank/DDBJ databases">
        <authorList>
            <person name="Sharma Rahul"/>
            <person name="Thines Marco"/>
        </authorList>
    </citation>
    <scope>NUCLEOTIDE SEQUENCE [LARGE SCALE GENOMIC DNA]</scope>
</reference>
<keyword evidence="3" id="KW-0862">Zinc</keyword>
<dbReference type="InterPro" id="IPR004910">
    <property type="entry name" value="Yippee/Mis18/Cereblon"/>
</dbReference>
<feature type="domain" description="Yippee" evidence="4">
    <location>
        <begin position="77"/>
        <end position="174"/>
    </location>
</feature>
<name>A0A0P1AEZ3_PLAHL</name>
<sequence length="182" mass="20712">MPALTVIRSGGKGVERIEMRGCWQPVPHLERSNGSDEMNDEELLDQAEDIWRNIGSNFEVNQNPRLSSKLSGVKGMHALLCAGCGTLVGDRDDIISKEFFGRYGKAFLMNTMLNVRICPARNRYLMTGMHCIAEVLCSRCDNVLGWKYLKAMEPSQKYKEGKFIMEYTAVDDESEEHIWNRV</sequence>
<comment type="similarity">
    <text evidence="1">Belongs to the yippee family.</text>
</comment>
<evidence type="ECO:0000313" key="6">
    <source>
        <dbReference type="Proteomes" id="UP000054928"/>
    </source>
</evidence>
<dbReference type="InterPro" id="IPR034751">
    <property type="entry name" value="Yippee"/>
</dbReference>
<proteinExistence type="inferred from homology"/>
<evidence type="ECO:0000313" key="5">
    <source>
        <dbReference type="EMBL" id="CEG38945.1"/>
    </source>
</evidence>
<dbReference type="GO" id="GO:0046872">
    <property type="term" value="F:metal ion binding"/>
    <property type="evidence" value="ECO:0007669"/>
    <property type="project" value="UniProtKB-KW"/>
</dbReference>
<evidence type="ECO:0000256" key="2">
    <source>
        <dbReference type="ARBA" id="ARBA00022723"/>
    </source>
</evidence>
<dbReference type="Pfam" id="PF03226">
    <property type="entry name" value="Yippee-Mis18"/>
    <property type="match status" value="1"/>
</dbReference>
<accession>A0A0P1AEZ3</accession>
<dbReference type="EMBL" id="CCYD01000322">
    <property type="protein sequence ID" value="CEG38945.1"/>
    <property type="molecule type" value="Genomic_DNA"/>
</dbReference>
<keyword evidence="6" id="KW-1185">Reference proteome</keyword>
<evidence type="ECO:0000256" key="3">
    <source>
        <dbReference type="ARBA" id="ARBA00022833"/>
    </source>
</evidence>
<organism evidence="5 6">
    <name type="scientific">Plasmopara halstedii</name>
    <name type="common">Downy mildew of sunflower</name>
    <dbReference type="NCBI Taxonomy" id="4781"/>
    <lineage>
        <taxon>Eukaryota</taxon>
        <taxon>Sar</taxon>
        <taxon>Stramenopiles</taxon>
        <taxon>Oomycota</taxon>
        <taxon>Peronosporomycetes</taxon>
        <taxon>Peronosporales</taxon>
        <taxon>Peronosporaceae</taxon>
        <taxon>Plasmopara</taxon>
    </lineage>
</organism>